<feature type="non-terminal residue" evidence="1">
    <location>
        <position position="94"/>
    </location>
</feature>
<reference evidence="1" key="1">
    <citation type="submission" date="2013-12" db="EMBL/GenBank/DDBJ databases">
        <title>A Varibaculum cambriense genome reconstructed from a premature infant gut community with otherwise low bacterial novelty that shifts toward anaerobic metabolism during the third week of life.</title>
        <authorList>
            <person name="Brown C.T."/>
            <person name="Sharon I."/>
            <person name="Thomas B.C."/>
            <person name="Castelle C.J."/>
            <person name="Morowitz M.J."/>
            <person name="Banfield J.F."/>
        </authorList>
    </citation>
    <scope>NUCLEOTIDE SEQUENCE</scope>
</reference>
<sequence length="94" mass="10416">NLENVVHDAESENKLPREAIGKVIGNLIRTEGVVLEKDTVPAIDKAAFIQYKKQIGARLGLQAWYLRSFGGKTHTYLNANGNSNDEYSFSNVAH</sequence>
<comment type="caution">
    <text evidence="1">The sequence shown here is derived from an EMBL/GenBank/DDBJ whole genome shotgun (WGS) entry which is preliminary data.</text>
</comment>
<protein>
    <submittedName>
        <fullName evidence="1">TonB-dependent receptor plug protein</fullName>
    </submittedName>
</protein>
<evidence type="ECO:0000313" key="1">
    <source>
        <dbReference type="EMBL" id="ETJ27497.1"/>
    </source>
</evidence>
<dbReference type="EMBL" id="AZMM01016954">
    <property type="protein sequence ID" value="ETJ27497.1"/>
    <property type="molecule type" value="Genomic_DNA"/>
</dbReference>
<accession>W1XAW8</accession>
<keyword evidence="1" id="KW-0675">Receptor</keyword>
<name>W1XAW8_9ZZZZ</name>
<feature type="non-terminal residue" evidence="1">
    <location>
        <position position="1"/>
    </location>
</feature>
<organism evidence="1">
    <name type="scientific">human gut metagenome</name>
    <dbReference type="NCBI Taxonomy" id="408170"/>
    <lineage>
        <taxon>unclassified sequences</taxon>
        <taxon>metagenomes</taxon>
        <taxon>organismal metagenomes</taxon>
    </lineage>
</organism>
<proteinExistence type="predicted"/>
<gene>
    <name evidence="1" type="ORF">Q604_UNBC16954G0001</name>
</gene>
<dbReference type="AlphaFoldDB" id="W1XAW8"/>